<dbReference type="SUPFAM" id="SSF51735">
    <property type="entry name" value="NAD(P)-binding Rossmann-fold domains"/>
    <property type="match status" value="1"/>
</dbReference>
<dbReference type="InterPro" id="IPR000683">
    <property type="entry name" value="Gfo/Idh/MocA-like_OxRdtase_N"/>
</dbReference>
<gene>
    <name evidence="5" type="ORF">D7I47_08765</name>
</gene>
<dbReference type="SUPFAM" id="SSF55347">
    <property type="entry name" value="Glyceraldehyde-3-phosphate dehydrogenase-like, C-terminal domain"/>
    <property type="match status" value="1"/>
</dbReference>
<dbReference type="Pfam" id="PF01408">
    <property type="entry name" value="GFO_IDH_MocA"/>
    <property type="match status" value="1"/>
</dbReference>
<dbReference type="AlphaFoldDB" id="A0A387B9A0"/>
<organism evidence="5 6">
    <name type="scientific">Protaetiibacter intestinalis</name>
    <dbReference type="NCBI Taxonomy" id="2419774"/>
    <lineage>
        <taxon>Bacteria</taxon>
        <taxon>Bacillati</taxon>
        <taxon>Actinomycetota</taxon>
        <taxon>Actinomycetes</taxon>
        <taxon>Micrococcales</taxon>
        <taxon>Microbacteriaceae</taxon>
        <taxon>Protaetiibacter</taxon>
    </lineage>
</organism>
<feature type="compositionally biased region" description="Polar residues" evidence="2">
    <location>
        <begin position="1"/>
        <end position="20"/>
    </location>
</feature>
<evidence type="ECO:0000256" key="2">
    <source>
        <dbReference type="SAM" id="MobiDB-lite"/>
    </source>
</evidence>
<feature type="domain" description="Gfo/Idh/MocA-like oxidoreductase N-terminal" evidence="3">
    <location>
        <begin position="73"/>
        <end position="193"/>
    </location>
</feature>
<reference evidence="6" key="1">
    <citation type="submission" date="2018-09" db="EMBL/GenBank/DDBJ databases">
        <title>Genome sequencing of strain 2DFWR-13.</title>
        <authorList>
            <person name="Heo J."/>
            <person name="Kim S.-J."/>
            <person name="Kwon S.-W."/>
        </authorList>
    </citation>
    <scope>NUCLEOTIDE SEQUENCE [LARGE SCALE GENOMIC DNA]</scope>
    <source>
        <strain evidence="6">2DFWR-13</strain>
    </source>
</reference>
<dbReference type="Proteomes" id="UP000278886">
    <property type="component" value="Chromosome"/>
</dbReference>
<dbReference type="PANTHER" id="PTHR43377:SF6">
    <property type="entry name" value="GFO_IDH_MOCA-LIKE OXIDOREDUCTASE N-TERMINAL DOMAIN-CONTAINING PROTEIN"/>
    <property type="match status" value="1"/>
</dbReference>
<name>A0A387B9A0_9MICO</name>
<dbReference type="InterPro" id="IPR004104">
    <property type="entry name" value="Gfo/Idh/MocA-like_OxRdtase_C"/>
</dbReference>
<feature type="domain" description="Gfo/Idh/MocA-like oxidoreductase C-terminal" evidence="4">
    <location>
        <begin position="235"/>
        <end position="413"/>
    </location>
</feature>
<dbReference type="PANTHER" id="PTHR43377">
    <property type="entry name" value="BILIVERDIN REDUCTASE A"/>
    <property type="match status" value="1"/>
</dbReference>
<feature type="region of interest" description="Disordered" evidence="2">
    <location>
        <begin position="1"/>
        <end position="61"/>
    </location>
</feature>
<dbReference type="InterPro" id="IPR036291">
    <property type="entry name" value="NAD(P)-bd_dom_sf"/>
</dbReference>
<feature type="compositionally biased region" description="Basic residues" evidence="2">
    <location>
        <begin position="33"/>
        <end position="48"/>
    </location>
</feature>
<dbReference type="GO" id="GO:0000166">
    <property type="term" value="F:nucleotide binding"/>
    <property type="evidence" value="ECO:0007669"/>
    <property type="project" value="InterPro"/>
</dbReference>
<dbReference type="KEGG" id="lyd:D7I47_08765"/>
<dbReference type="EMBL" id="CP032630">
    <property type="protein sequence ID" value="AYF98338.1"/>
    <property type="molecule type" value="Genomic_DNA"/>
</dbReference>
<protein>
    <submittedName>
        <fullName evidence="5">Gfo/Idh/MocA family oxidoreductase</fullName>
    </submittedName>
</protein>
<dbReference type="InterPro" id="IPR051450">
    <property type="entry name" value="Gfo/Idh/MocA_Oxidoreductases"/>
</dbReference>
<dbReference type="Gene3D" id="3.30.360.10">
    <property type="entry name" value="Dihydrodipicolinate Reductase, domain 2"/>
    <property type="match status" value="1"/>
</dbReference>
<dbReference type="Gene3D" id="3.40.50.720">
    <property type="entry name" value="NAD(P)-binding Rossmann-like Domain"/>
    <property type="match status" value="1"/>
</dbReference>
<comment type="similarity">
    <text evidence="1">Belongs to the Gfo/Idh/MocA family.</text>
</comment>
<accession>A0A387B9A0</accession>
<evidence type="ECO:0000259" key="4">
    <source>
        <dbReference type="Pfam" id="PF02894"/>
    </source>
</evidence>
<dbReference type="Pfam" id="PF02894">
    <property type="entry name" value="GFO_IDH_MocA_C"/>
    <property type="match status" value="1"/>
</dbReference>
<proteinExistence type="inferred from homology"/>
<evidence type="ECO:0000313" key="5">
    <source>
        <dbReference type="EMBL" id="AYF98338.1"/>
    </source>
</evidence>
<evidence type="ECO:0000259" key="3">
    <source>
        <dbReference type="Pfam" id="PF01408"/>
    </source>
</evidence>
<sequence length="414" mass="44599">MRSDSTTTSIEPRTSRTSTAPPCRALIRDPRNNRRGVRTGCPGRRRGYARAGSEASRGARRPAVDSLPVNVPIGVAIVGAGYWGRNLIRNFLESDQFDVKWVVDFDEGAARQVLGSAYPRTRITADVVSALDDPLVEAIVVATPAVTHAELGRRALAAGKHLLVEKPLAHTAEAGRELVDLAAREGLTLMVDHTYCYAGPVQLLADLVHDESLGEPLVVHSTRINKGLVRLDVDVIWDLAAHDLSILAALLPPGIHVESVQAQGADPFADGHLKEAVLAVHLSNGGLAHITVSWLSPVKQRTMSIVGTKASVHWDDLDESHRIMMHGFTGTPDLGPASSREASTRVIRPLEFTDMTEVPYDTTEALRLMVAEFARAIKTSTSPRTDGAAGMVVLRMLEAASESVRHHGAPVKLA</sequence>
<keyword evidence="6" id="KW-1185">Reference proteome</keyword>
<evidence type="ECO:0000256" key="1">
    <source>
        <dbReference type="ARBA" id="ARBA00010928"/>
    </source>
</evidence>
<evidence type="ECO:0000313" key="6">
    <source>
        <dbReference type="Proteomes" id="UP000278886"/>
    </source>
</evidence>